<keyword evidence="1" id="KW-1133">Transmembrane helix</keyword>
<accession>A0ABN9RU59</accession>
<protein>
    <submittedName>
        <fullName evidence="2">Uncharacterized protein</fullName>
    </submittedName>
</protein>
<name>A0ABN9RU59_9DINO</name>
<reference evidence="2" key="1">
    <citation type="submission" date="2023-10" db="EMBL/GenBank/DDBJ databases">
        <authorList>
            <person name="Chen Y."/>
            <person name="Shah S."/>
            <person name="Dougan E. K."/>
            <person name="Thang M."/>
            <person name="Chan C."/>
        </authorList>
    </citation>
    <scope>NUCLEOTIDE SEQUENCE [LARGE SCALE GENOMIC DNA]</scope>
</reference>
<gene>
    <name evidence="2" type="ORF">PCOR1329_LOCUS23778</name>
</gene>
<sequence>MRLPGWSPGGADEEDKEGRDGLLLLLLFLLLLLPGPFLNRILDRGGRAAVVSASPPAILSASAPALGRALRGAAVVRPRPCRRQGQTCVQSRLDAASCSSRARLK</sequence>
<feature type="transmembrane region" description="Helical" evidence="1">
    <location>
        <begin position="20"/>
        <end position="38"/>
    </location>
</feature>
<keyword evidence="3" id="KW-1185">Reference proteome</keyword>
<dbReference type="Proteomes" id="UP001189429">
    <property type="component" value="Unassembled WGS sequence"/>
</dbReference>
<keyword evidence="1" id="KW-0472">Membrane</keyword>
<evidence type="ECO:0000313" key="3">
    <source>
        <dbReference type="Proteomes" id="UP001189429"/>
    </source>
</evidence>
<organism evidence="2 3">
    <name type="scientific">Prorocentrum cordatum</name>
    <dbReference type="NCBI Taxonomy" id="2364126"/>
    <lineage>
        <taxon>Eukaryota</taxon>
        <taxon>Sar</taxon>
        <taxon>Alveolata</taxon>
        <taxon>Dinophyceae</taxon>
        <taxon>Prorocentrales</taxon>
        <taxon>Prorocentraceae</taxon>
        <taxon>Prorocentrum</taxon>
    </lineage>
</organism>
<comment type="caution">
    <text evidence="2">The sequence shown here is derived from an EMBL/GenBank/DDBJ whole genome shotgun (WGS) entry which is preliminary data.</text>
</comment>
<evidence type="ECO:0000313" key="2">
    <source>
        <dbReference type="EMBL" id="CAK0822871.1"/>
    </source>
</evidence>
<dbReference type="EMBL" id="CAUYUJ010008102">
    <property type="protein sequence ID" value="CAK0822871.1"/>
    <property type="molecule type" value="Genomic_DNA"/>
</dbReference>
<keyword evidence="1" id="KW-0812">Transmembrane</keyword>
<evidence type="ECO:0000256" key="1">
    <source>
        <dbReference type="SAM" id="Phobius"/>
    </source>
</evidence>
<proteinExistence type="predicted"/>